<proteinExistence type="predicted"/>
<feature type="region of interest" description="Disordered" evidence="1">
    <location>
        <begin position="1"/>
        <end position="22"/>
    </location>
</feature>
<reference evidence="2 3" key="1">
    <citation type="submission" date="2018-12" db="EMBL/GenBank/DDBJ databases">
        <title>The whole draft genome of Streptomyce luteoverticillatus CGMCC 15060.</title>
        <authorList>
            <person name="Feng Z."/>
            <person name="Chen G."/>
            <person name="Zhang J."/>
            <person name="Zhu H."/>
            <person name="Yu X."/>
            <person name="Zhang W."/>
            <person name="Zhang X."/>
        </authorList>
    </citation>
    <scope>NUCLEOTIDE SEQUENCE [LARGE SCALE GENOMIC DNA]</scope>
    <source>
        <strain evidence="2 3">CGMCC 15060</strain>
    </source>
</reference>
<evidence type="ECO:0000313" key="2">
    <source>
        <dbReference type="EMBL" id="AZQ70123.1"/>
    </source>
</evidence>
<keyword evidence="3" id="KW-1185">Reference proteome</keyword>
<organism evidence="2 3">
    <name type="scientific">Streptomyces luteoverticillatus</name>
    <name type="common">Streptoverticillium luteoverticillatus</name>
    <dbReference type="NCBI Taxonomy" id="66425"/>
    <lineage>
        <taxon>Bacteria</taxon>
        <taxon>Bacillati</taxon>
        <taxon>Actinomycetota</taxon>
        <taxon>Actinomycetes</taxon>
        <taxon>Kitasatosporales</taxon>
        <taxon>Streptomycetaceae</taxon>
        <taxon>Streptomyces</taxon>
    </lineage>
</organism>
<gene>
    <name evidence="2" type="ORF">EKH77_01845</name>
</gene>
<evidence type="ECO:0000313" key="3">
    <source>
        <dbReference type="Proteomes" id="UP000267900"/>
    </source>
</evidence>
<evidence type="ECO:0000256" key="1">
    <source>
        <dbReference type="SAM" id="MobiDB-lite"/>
    </source>
</evidence>
<sequence length="77" mass="7856">MTESTTAAGSAGTRATGVPPGVRALAERPGCARAALDRLLTVGMPLPTYGVHLLDVRPLDERLHRGPPPETIAGGAS</sequence>
<feature type="compositionally biased region" description="Low complexity" evidence="1">
    <location>
        <begin position="1"/>
        <end position="17"/>
    </location>
</feature>
<accession>A0A3S9PCN0</accession>
<name>A0A3S9PCN0_STRLT</name>
<protein>
    <submittedName>
        <fullName evidence="2">Uncharacterized protein</fullName>
    </submittedName>
</protein>
<dbReference type="Proteomes" id="UP000267900">
    <property type="component" value="Chromosome"/>
</dbReference>
<dbReference type="EMBL" id="CP034587">
    <property type="protein sequence ID" value="AZQ70123.1"/>
    <property type="molecule type" value="Genomic_DNA"/>
</dbReference>
<dbReference type="AlphaFoldDB" id="A0A3S9PCN0"/>
<dbReference type="RefSeq" id="WP_126912688.1">
    <property type="nucleotide sequence ID" value="NZ_CP034587.1"/>
</dbReference>